<comment type="caution">
    <text evidence="3">The sequence shown here is derived from an EMBL/GenBank/DDBJ whole genome shotgun (WGS) entry which is preliminary data.</text>
</comment>
<keyword evidence="1" id="KW-0862">Zinc</keyword>
<protein>
    <submittedName>
        <fullName evidence="3">Peroxisome biogenesis factor</fullName>
    </submittedName>
</protein>
<reference evidence="3" key="1">
    <citation type="submission" date="2023-02" db="EMBL/GenBank/DDBJ databases">
        <title>Genome of toxic invasive species Heracleum sosnowskyi carries increased number of genes despite the absence of recent whole-genome duplications.</title>
        <authorList>
            <person name="Schelkunov M."/>
            <person name="Shtratnikova V."/>
            <person name="Makarenko M."/>
            <person name="Klepikova A."/>
            <person name="Omelchenko D."/>
            <person name="Novikova G."/>
            <person name="Obukhova E."/>
            <person name="Bogdanov V."/>
            <person name="Penin A."/>
            <person name="Logacheva M."/>
        </authorList>
    </citation>
    <scope>NUCLEOTIDE SEQUENCE</scope>
    <source>
        <strain evidence="3">Hsosn_3</strain>
        <tissue evidence="3">Leaf</tissue>
    </source>
</reference>
<dbReference type="InterPro" id="IPR013083">
    <property type="entry name" value="Znf_RING/FYVE/PHD"/>
</dbReference>
<evidence type="ECO:0000256" key="1">
    <source>
        <dbReference type="PROSITE-ProRule" id="PRU00175"/>
    </source>
</evidence>
<evidence type="ECO:0000313" key="3">
    <source>
        <dbReference type="EMBL" id="KAK1381564.1"/>
    </source>
</evidence>
<keyword evidence="1" id="KW-0863">Zinc-finger</keyword>
<organism evidence="3 4">
    <name type="scientific">Heracleum sosnowskyi</name>
    <dbReference type="NCBI Taxonomy" id="360622"/>
    <lineage>
        <taxon>Eukaryota</taxon>
        <taxon>Viridiplantae</taxon>
        <taxon>Streptophyta</taxon>
        <taxon>Embryophyta</taxon>
        <taxon>Tracheophyta</taxon>
        <taxon>Spermatophyta</taxon>
        <taxon>Magnoliopsida</taxon>
        <taxon>eudicotyledons</taxon>
        <taxon>Gunneridae</taxon>
        <taxon>Pentapetalae</taxon>
        <taxon>asterids</taxon>
        <taxon>campanulids</taxon>
        <taxon>Apiales</taxon>
        <taxon>Apiaceae</taxon>
        <taxon>Apioideae</taxon>
        <taxon>apioid superclade</taxon>
        <taxon>Tordylieae</taxon>
        <taxon>Tordyliinae</taxon>
        <taxon>Heracleum</taxon>
    </lineage>
</organism>
<dbReference type="PROSITE" id="PS50089">
    <property type="entry name" value="ZF_RING_2"/>
    <property type="match status" value="1"/>
</dbReference>
<dbReference type="Gene3D" id="3.30.40.10">
    <property type="entry name" value="Zinc/RING finger domain, C3HC4 (zinc finger)"/>
    <property type="match status" value="1"/>
</dbReference>
<accession>A0AAD8I9H2</accession>
<name>A0AAD8I9H2_9APIA</name>
<dbReference type="PANTHER" id="PTHR15315">
    <property type="entry name" value="RING FINGER PROTEIN 41, 151"/>
    <property type="match status" value="1"/>
</dbReference>
<dbReference type="InterPro" id="IPR001841">
    <property type="entry name" value="Znf_RING"/>
</dbReference>
<feature type="domain" description="RING-type" evidence="2">
    <location>
        <begin position="154"/>
        <end position="192"/>
    </location>
</feature>
<dbReference type="SMART" id="SM00184">
    <property type="entry name" value="RING"/>
    <property type="match status" value="1"/>
</dbReference>
<dbReference type="GO" id="GO:0016567">
    <property type="term" value="P:protein ubiquitination"/>
    <property type="evidence" value="ECO:0007669"/>
    <property type="project" value="TreeGrafter"/>
</dbReference>
<dbReference type="GO" id="GO:0008270">
    <property type="term" value="F:zinc ion binding"/>
    <property type="evidence" value="ECO:0007669"/>
    <property type="project" value="UniProtKB-KW"/>
</dbReference>
<dbReference type="Pfam" id="PF13920">
    <property type="entry name" value="zf-C3HC4_3"/>
    <property type="match status" value="1"/>
</dbReference>
<evidence type="ECO:0000313" key="4">
    <source>
        <dbReference type="Proteomes" id="UP001237642"/>
    </source>
</evidence>
<dbReference type="Proteomes" id="UP001237642">
    <property type="component" value="Unassembled WGS sequence"/>
</dbReference>
<keyword evidence="1" id="KW-0479">Metal-binding</keyword>
<sequence length="249" mass="28515">MWQKENPQKSSFKDSVKTLESHIQHANNLAFALQQDCGGDSLYMKLHYGSFAPLLLYLIEWMDYSCTDSVISYLGLLQILVYQVFVDGVPTASSQNRIATLREFYAIIYPSLKQLEDDMALLKENKNDTQPVEVAIMDEKRKLSGEDPTEDEECGICMEACTEAVLPNCGHSMCITCFENWNARSQSCPFCRGNLKMVGSGDLWFLMNKDDVLDMITLAKENIRHFYLYIENLPLMVPDSHLLLYEYLI</sequence>
<dbReference type="GO" id="GO:0061630">
    <property type="term" value="F:ubiquitin protein ligase activity"/>
    <property type="evidence" value="ECO:0007669"/>
    <property type="project" value="TreeGrafter"/>
</dbReference>
<gene>
    <name evidence="3" type="ORF">POM88_028308</name>
</gene>
<reference evidence="3" key="2">
    <citation type="submission" date="2023-05" db="EMBL/GenBank/DDBJ databases">
        <authorList>
            <person name="Schelkunov M.I."/>
        </authorList>
    </citation>
    <scope>NUCLEOTIDE SEQUENCE</scope>
    <source>
        <strain evidence="3">Hsosn_3</strain>
        <tissue evidence="3">Leaf</tissue>
    </source>
</reference>
<dbReference type="AlphaFoldDB" id="A0AAD8I9H2"/>
<evidence type="ECO:0000259" key="2">
    <source>
        <dbReference type="PROSITE" id="PS50089"/>
    </source>
</evidence>
<dbReference type="PANTHER" id="PTHR15315:SF22">
    <property type="entry name" value="OS01G0905700 PROTEIN"/>
    <property type="match status" value="1"/>
</dbReference>
<keyword evidence="4" id="KW-1185">Reference proteome</keyword>
<proteinExistence type="predicted"/>
<dbReference type="EMBL" id="JAUIZM010000006">
    <property type="protein sequence ID" value="KAK1381564.1"/>
    <property type="molecule type" value="Genomic_DNA"/>
</dbReference>
<dbReference type="SUPFAM" id="SSF57850">
    <property type="entry name" value="RING/U-box"/>
    <property type="match status" value="1"/>
</dbReference>